<protein>
    <submittedName>
        <fullName evidence="2">Uncharacterized protein</fullName>
    </submittedName>
</protein>
<keyword evidence="3" id="KW-1185">Reference proteome</keyword>
<evidence type="ECO:0000313" key="2">
    <source>
        <dbReference type="EMBL" id="RLL36408.1"/>
    </source>
</evidence>
<reference evidence="2 3" key="1">
    <citation type="submission" date="2018-09" db="EMBL/GenBank/DDBJ databases">
        <title>The draft genome of Acinetobacter sp. strains.</title>
        <authorList>
            <person name="Qin J."/>
            <person name="Feng Y."/>
            <person name="Zong Z."/>
        </authorList>
    </citation>
    <scope>NUCLEOTIDE SEQUENCE [LARGE SCALE GENOMIC DNA]</scope>
    <source>
        <strain evidence="2 3">WCHAc060001</strain>
    </source>
</reference>
<keyword evidence="1" id="KW-1133">Transmembrane helix</keyword>
<keyword evidence="1" id="KW-0472">Membrane</keyword>
<evidence type="ECO:0000256" key="1">
    <source>
        <dbReference type="SAM" id="Phobius"/>
    </source>
</evidence>
<feature type="transmembrane region" description="Helical" evidence="1">
    <location>
        <begin position="32"/>
        <end position="52"/>
    </location>
</feature>
<dbReference type="EMBL" id="RCHE01000084">
    <property type="protein sequence ID" value="RLL36408.1"/>
    <property type="molecule type" value="Genomic_DNA"/>
</dbReference>
<dbReference type="Proteomes" id="UP000273105">
    <property type="component" value="Unassembled WGS sequence"/>
</dbReference>
<dbReference type="RefSeq" id="WP_121533582.1">
    <property type="nucleotide sequence ID" value="NZ_RCHE01000084.1"/>
</dbReference>
<evidence type="ECO:0000313" key="3">
    <source>
        <dbReference type="Proteomes" id="UP000273105"/>
    </source>
</evidence>
<proteinExistence type="predicted"/>
<keyword evidence="1" id="KW-0812">Transmembrane</keyword>
<gene>
    <name evidence="2" type="ORF">D9K79_17885</name>
</gene>
<accession>A0ABX9U140</accession>
<name>A0ABX9U140_9GAMM</name>
<comment type="caution">
    <text evidence="2">The sequence shown here is derived from an EMBL/GenBank/DDBJ whole genome shotgun (WGS) entry which is preliminary data.</text>
</comment>
<organism evidence="2 3">
    <name type="scientific">Acinetobacter cumulans</name>
    <dbReference type="NCBI Taxonomy" id="2136182"/>
    <lineage>
        <taxon>Bacteria</taxon>
        <taxon>Pseudomonadati</taxon>
        <taxon>Pseudomonadota</taxon>
        <taxon>Gammaproteobacteria</taxon>
        <taxon>Moraxellales</taxon>
        <taxon>Moraxellaceae</taxon>
        <taxon>Acinetobacter</taxon>
    </lineage>
</organism>
<sequence length="59" mass="6443">MALICEQLDSSTNQCLVWVEFVQPTVLPKLTLAQGNAIGFACLLVFATVFVINKCKKAL</sequence>